<dbReference type="RefSeq" id="WP_164647148.1">
    <property type="nucleotide sequence ID" value="NZ_CP047475.1"/>
</dbReference>
<dbReference type="GO" id="GO:0003989">
    <property type="term" value="F:acetyl-CoA carboxylase activity"/>
    <property type="evidence" value="ECO:0007669"/>
    <property type="project" value="InterPro"/>
</dbReference>
<keyword evidence="5 9" id="KW-0276">Fatty acid metabolism</keyword>
<keyword evidence="6 9" id="KW-0443">Lipid metabolism</keyword>
<dbReference type="InterPro" id="IPR050709">
    <property type="entry name" value="Biotin_Carboxyl_Carrier/Decarb"/>
</dbReference>
<dbReference type="NCBIfam" id="TIGR00531">
    <property type="entry name" value="BCCP"/>
    <property type="match status" value="1"/>
</dbReference>
<dbReference type="PROSITE" id="PS00188">
    <property type="entry name" value="BIOTIN"/>
    <property type="match status" value="1"/>
</dbReference>
<dbReference type="InterPro" id="IPR001882">
    <property type="entry name" value="Biotin_BS"/>
</dbReference>
<evidence type="ECO:0000256" key="2">
    <source>
        <dbReference type="ARBA" id="ARBA00005194"/>
    </source>
</evidence>
<dbReference type="PANTHER" id="PTHR45266:SF3">
    <property type="entry name" value="OXALOACETATE DECARBOXYLASE ALPHA CHAIN"/>
    <property type="match status" value="1"/>
</dbReference>
<dbReference type="GO" id="GO:0009317">
    <property type="term" value="C:acetyl-CoA carboxylase complex"/>
    <property type="evidence" value="ECO:0007669"/>
    <property type="project" value="InterPro"/>
</dbReference>
<dbReference type="PANTHER" id="PTHR45266">
    <property type="entry name" value="OXALOACETATE DECARBOXYLASE ALPHA CHAIN"/>
    <property type="match status" value="1"/>
</dbReference>
<keyword evidence="7 9" id="KW-0275">Fatty acid biosynthesis</keyword>
<evidence type="ECO:0000256" key="5">
    <source>
        <dbReference type="ARBA" id="ARBA00022832"/>
    </source>
</evidence>
<evidence type="ECO:0000256" key="7">
    <source>
        <dbReference type="ARBA" id="ARBA00023160"/>
    </source>
</evidence>
<accession>A0A7Z2T0T1</accession>
<comment type="pathway">
    <text evidence="2 9">Lipid metabolism; fatty acid biosynthesis.</text>
</comment>
<evidence type="ECO:0000313" key="11">
    <source>
        <dbReference type="EMBL" id="QIA62241.1"/>
    </source>
</evidence>
<keyword evidence="11" id="KW-0436">Ligase</keyword>
<feature type="domain" description="Lipoyl-binding" evidence="10">
    <location>
        <begin position="77"/>
        <end position="153"/>
    </location>
</feature>
<organism evidence="11 12">
    <name type="scientific">Vibrio astriarenae</name>
    <dbReference type="NCBI Taxonomy" id="1481923"/>
    <lineage>
        <taxon>Bacteria</taxon>
        <taxon>Pseudomonadati</taxon>
        <taxon>Pseudomonadota</taxon>
        <taxon>Gammaproteobacteria</taxon>
        <taxon>Vibrionales</taxon>
        <taxon>Vibrionaceae</taxon>
        <taxon>Vibrio</taxon>
    </lineage>
</organism>
<keyword evidence="4 9" id="KW-0444">Lipid biosynthesis</keyword>
<dbReference type="InterPro" id="IPR000089">
    <property type="entry name" value="Biotin_lipoyl"/>
</dbReference>
<evidence type="ECO:0000256" key="4">
    <source>
        <dbReference type="ARBA" id="ARBA00022516"/>
    </source>
</evidence>
<evidence type="ECO:0000313" key="12">
    <source>
        <dbReference type="Proteomes" id="UP000464262"/>
    </source>
</evidence>
<dbReference type="PRINTS" id="PR01071">
    <property type="entry name" value="ACOABIOTINCC"/>
</dbReference>
<dbReference type="AlphaFoldDB" id="A0A7Z2T0T1"/>
<keyword evidence="8 9" id="KW-0092">Biotin</keyword>
<dbReference type="EMBL" id="CP047475">
    <property type="protein sequence ID" value="QIA62241.1"/>
    <property type="molecule type" value="Genomic_DNA"/>
</dbReference>
<evidence type="ECO:0000256" key="3">
    <source>
        <dbReference type="ARBA" id="ARBA00017562"/>
    </source>
</evidence>
<dbReference type="SUPFAM" id="SSF51230">
    <property type="entry name" value="Single hybrid motif"/>
    <property type="match status" value="1"/>
</dbReference>
<dbReference type="CDD" id="cd06850">
    <property type="entry name" value="biotinyl_domain"/>
    <property type="match status" value="1"/>
</dbReference>
<dbReference type="UniPathway" id="UPA00094"/>
<sequence>MDIRKIKKLIELVEESGIAELEISEGEESVRISRNGTAAPAPVQYAAAPAPVAAPAPAAVEAPAAAAPAEAAAPVSGHQVLSPMVGTFYRAPSPDAKPFIEVGQSVTAGETICIVEAMKMMNQIEADKTGVITAILAEDGQAVEFDQPLVVIE</sequence>
<dbReference type="Proteomes" id="UP000464262">
    <property type="component" value="Chromosome 1"/>
</dbReference>
<reference evidence="11 12" key="1">
    <citation type="submission" date="2020-01" db="EMBL/GenBank/DDBJ databases">
        <title>Whole genome and functional gene identification of agarase of Vibrio HN897.</title>
        <authorList>
            <person name="Liu Y."/>
            <person name="Zhao Z."/>
        </authorList>
    </citation>
    <scope>NUCLEOTIDE SEQUENCE [LARGE SCALE GENOMIC DNA]</scope>
    <source>
        <strain evidence="11 12">HN897</strain>
    </source>
</reference>
<dbReference type="FunFam" id="2.40.50.100:FF:000003">
    <property type="entry name" value="Acetyl-CoA carboxylase biotin carboxyl carrier protein"/>
    <property type="match status" value="1"/>
</dbReference>
<evidence type="ECO:0000256" key="1">
    <source>
        <dbReference type="ARBA" id="ARBA00003761"/>
    </source>
</evidence>
<evidence type="ECO:0000256" key="8">
    <source>
        <dbReference type="ARBA" id="ARBA00023267"/>
    </source>
</evidence>
<evidence type="ECO:0000256" key="6">
    <source>
        <dbReference type="ARBA" id="ARBA00023098"/>
    </source>
</evidence>
<dbReference type="InterPro" id="IPR011053">
    <property type="entry name" value="Single_hybrid_motif"/>
</dbReference>
<proteinExistence type="predicted"/>
<dbReference type="Gene3D" id="2.40.50.100">
    <property type="match status" value="1"/>
</dbReference>
<evidence type="ECO:0000256" key="9">
    <source>
        <dbReference type="RuleBase" id="RU364072"/>
    </source>
</evidence>
<keyword evidence="12" id="KW-1185">Reference proteome</keyword>
<gene>
    <name evidence="11" type="ORF">GT360_01255</name>
</gene>
<name>A0A7Z2T0T1_9VIBR</name>
<dbReference type="GO" id="GO:0006633">
    <property type="term" value="P:fatty acid biosynthetic process"/>
    <property type="evidence" value="ECO:0007669"/>
    <property type="project" value="UniProtKB-UniPathway"/>
</dbReference>
<dbReference type="PROSITE" id="PS50968">
    <property type="entry name" value="BIOTINYL_LIPOYL"/>
    <property type="match status" value="1"/>
</dbReference>
<dbReference type="Pfam" id="PF00364">
    <property type="entry name" value="Biotin_lipoyl"/>
    <property type="match status" value="1"/>
</dbReference>
<dbReference type="InterPro" id="IPR001249">
    <property type="entry name" value="AcCoA_biotinCC"/>
</dbReference>
<comment type="function">
    <text evidence="1 9">This protein is a component of the acetyl coenzyme A carboxylase complex; first, biotin carboxylase catalyzes the carboxylation of the carrier protein and then the transcarboxylase transfers the carboxyl group to form malonyl-CoA.</text>
</comment>
<evidence type="ECO:0000259" key="10">
    <source>
        <dbReference type="PROSITE" id="PS50968"/>
    </source>
</evidence>
<protein>
    <recommendedName>
        <fullName evidence="3 9">Biotin carboxyl carrier protein of acetyl-CoA carboxylase</fullName>
    </recommendedName>
</protein>
<dbReference type="KEGG" id="vas:GT360_01255"/>